<reference evidence="1" key="1">
    <citation type="journal article" date="2022" name="Arch. Microbiol.">
        <title>Bacteroides muris sp. nov. isolated from the cecum of wild-derived house mice.</title>
        <authorList>
            <person name="Fokt H."/>
            <person name="Unni R."/>
            <person name="Repnik U."/>
            <person name="Schmitz R.A."/>
            <person name="Bramkamp M."/>
            <person name="Baines J.F."/>
            <person name="Unterweger D."/>
        </authorList>
    </citation>
    <scope>NUCLEOTIDE SEQUENCE</scope>
    <source>
        <strain evidence="1">KH365_2</strain>
    </source>
</reference>
<evidence type="ECO:0000313" key="1">
    <source>
        <dbReference type="EMBL" id="MCR6506132.1"/>
    </source>
</evidence>
<organism evidence="1 2">
    <name type="scientific">Bacteroides muris</name>
    <name type="common">ex Fokt et al. 2023</name>
    <dbReference type="NCBI Taxonomy" id="2937417"/>
    <lineage>
        <taxon>Bacteria</taxon>
        <taxon>Pseudomonadati</taxon>
        <taxon>Bacteroidota</taxon>
        <taxon>Bacteroidia</taxon>
        <taxon>Bacteroidales</taxon>
        <taxon>Bacteroidaceae</taxon>
        <taxon>Bacteroides</taxon>
    </lineage>
</organism>
<dbReference type="RefSeq" id="WP_257932367.1">
    <property type="nucleotide sequence ID" value="NZ_JAMZED010000056.1"/>
</dbReference>
<protein>
    <submittedName>
        <fullName evidence="1">Uncharacterized protein</fullName>
    </submittedName>
</protein>
<proteinExistence type="predicted"/>
<dbReference type="Proteomes" id="UP001143192">
    <property type="component" value="Unassembled WGS sequence"/>
</dbReference>
<keyword evidence="2" id="KW-1185">Reference proteome</keyword>
<name>A0A9X2SUW3_9BACE</name>
<accession>A0A9X2SUW3</accession>
<evidence type="ECO:0000313" key="2">
    <source>
        <dbReference type="Proteomes" id="UP001143192"/>
    </source>
</evidence>
<sequence>MAEKQDIPMNQFQTVTDAAYIYAEAVNGSQVKIKKSDLADVLFNQKGLYQQNIRKIKVLAPGEIFDLGVIGGLVVFSTTSIQEQCVALFSCYGEENAIQLISSNERFIIGNRNSSNSSKLVLFREDSANSCFIKNNWAGNISISYQIVAGFW</sequence>
<dbReference type="AlphaFoldDB" id="A0A9X2SUW3"/>
<comment type="caution">
    <text evidence="1">The sequence shown here is derived from an EMBL/GenBank/DDBJ whole genome shotgun (WGS) entry which is preliminary data.</text>
</comment>
<reference evidence="1" key="2">
    <citation type="submission" date="2022-04" db="EMBL/GenBank/DDBJ databases">
        <authorList>
            <person name="Fokt H."/>
            <person name="Baines J."/>
        </authorList>
    </citation>
    <scope>NUCLEOTIDE SEQUENCE</scope>
    <source>
        <strain evidence="1">KH365_2</strain>
    </source>
</reference>
<dbReference type="EMBL" id="JAMZED010000056">
    <property type="protein sequence ID" value="MCR6506132.1"/>
    <property type="molecule type" value="Genomic_DNA"/>
</dbReference>
<gene>
    <name evidence="1" type="ORF">M1B79_16055</name>
</gene>